<reference evidence="3 4" key="1">
    <citation type="submission" date="2023-06" db="EMBL/GenBank/DDBJ databases">
        <title>SYSU T0a273.</title>
        <authorList>
            <person name="Gao L."/>
            <person name="Fang B.-Z."/>
            <person name="Li W.-J."/>
        </authorList>
    </citation>
    <scope>NUCLEOTIDE SEQUENCE [LARGE SCALE GENOMIC DNA]</scope>
    <source>
        <strain evidence="3 4">SYSU T0a273</strain>
    </source>
</reference>
<dbReference type="EMBL" id="JAUHQB010000001">
    <property type="protein sequence ID" value="MDN4482460.1"/>
    <property type="molecule type" value="Genomic_DNA"/>
</dbReference>
<feature type="domain" description="Aldehyde dehydrogenase" evidence="2">
    <location>
        <begin position="29"/>
        <end position="483"/>
    </location>
</feature>
<dbReference type="InterPro" id="IPR016161">
    <property type="entry name" value="Ald_DH/histidinol_DH"/>
</dbReference>
<dbReference type="Gene3D" id="3.40.605.10">
    <property type="entry name" value="Aldehyde Dehydrogenase, Chain A, domain 1"/>
    <property type="match status" value="1"/>
</dbReference>
<evidence type="ECO:0000313" key="3">
    <source>
        <dbReference type="EMBL" id="MDN4482460.1"/>
    </source>
</evidence>
<name>A0AB35MFE8_9MICO</name>
<sequence>MTTTSSLPAAALDPARASSLAALATGGGEPLASTCPWDGTMLGEVPTATREDVLASVERARDARRAWEATPLRERAAIARRVGALARERRDALMDLIQLETGKNRLSAFEEVGDVILNAAYYARTAPRALRSRRRRGLMPVLTSAIEHRLPVGVVGIITPWNYPLTLVVSDALPALLAGNAVVLKPDSLTPLTALAGLELLRDAGLPDGLMQVVPGAGRDIGPTLVDAVDQLQFTGSTATGRKLAARCGERLIGCSMELGGKNSMVVLEDADVARAAAGAVRACFSNSGQLCVSIERIHVADAVHDAFVEAFVARVAEMTIAGGLGWGPGMGSLASPARVAAVMAHVDDAVARGATVLAGGRARPDLGPAFVEPTVLTDVTAEMRVAQEETFGPVVSISRGASEAELIASANAGGYGLNAAVWSRRHGTRVAPLLEAGTVNVNEGYAAVWGSTDAPMGGLKDSGLGRRHGIHGLHKHTEPQAVATQRGLPVAPPPGWSDRRYAEVMTRALAALTKVRP</sequence>
<dbReference type="EC" id="1.2.1.79" evidence="3"/>
<dbReference type="SUPFAM" id="SSF53720">
    <property type="entry name" value="ALDH-like"/>
    <property type="match status" value="1"/>
</dbReference>
<dbReference type="Gene3D" id="3.40.309.10">
    <property type="entry name" value="Aldehyde Dehydrogenase, Chain A, domain 2"/>
    <property type="match status" value="1"/>
</dbReference>
<comment type="caution">
    <text evidence="3">The sequence shown here is derived from an EMBL/GenBank/DDBJ whole genome shotgun (WGS) entry which is preliminary data.</text>
</comment>
<evidence type="ECO:0000313" key="4">
    <source>
        <dbReference type="Proteomes" id="UP001172756"/>
    </source>
</evidence>
<dbReference type="Pfam" id="PF00171">
    <property type="entry name" value="Aldedh"/>
    <property type="match status" value="1"/>
</dbReference>
<dbReference type="InterPro" id="IPR015590">
    <property type="entry name" value="Aldehyde_DH_dom"/>
</dbReference>
<dbReference type="PANTHER" id="PTHR43353:SF5">
    <property type="entry name" value="SUCCINATE-SEMIALDEHYDE DEHYDROGENASE, MITOCHONDRIAL"/>
    <property type="match status" value="1"/>
</dbReference>
<dbReference type="NCBIfam" id="NF006916">
    <property type="entry name" value="PRK09407.1"/>
    <property type="match status" value="1"/>
</dbReference>
<proteinExistence type="predicted"/>
<organism evidence="3 4">
    <name type="scientific">Demequina lignilytica</name>
    <dbReference type="NCBI Taxonomy" id="3051663"/>
    <lineage>
        <taxon>Bacteria</taxon>
        <taxon>Bacillati</taxon>
        <taxon>Actinomycetota</taxon>
        <taxon>Actinomycetes</taxon>
        <taxon>Micrococcales</taxon>
        <taxon>Demequinaceae</taxon>
        <taxon>Demequina</taxon>
    </lineage>
</organism>
<evidence type="ECO:0000259" key="2">
    <source>
        <dbReference type="Pfam" id="PF00171"/>
    </source>
</evidence>
<keyword evidence="1 3" id="KW-0560">Oxidoreductase</keyword>
<dbReference type="GO" id="GO:0009450">
    <property type="term" value="P:gamma-aminobutyric acid catabolic process"/>
    <property type="evidence" value="ECO:0007669"/>
    <property type="project" value="TreeGrafter"/>
</dbReference>
<dbReference type="Proteomes" id="UP001172756">
    <property type="component" value="Unassembled WGS sequence"/>
</dbReference>
<protein>
    <submittedName>
        <fullName evidence="3">Succinic semialdehyde dehydrogenase</fullName>
        <ecNumber evidence="3">1.2.1.79</ecNumber>
    </submittedName>
</protein>
<dbReference type="FunFam" id="3.40.605.10:FF:000010">
    <property type="entry name" value="N-succinylglutamate 5-semialdehyde dehydrogenase"/>
    <property type="match status" value="1"/>
</dbReference>
<accession>A0AB35MFE8</accession>
<dbReference type="RefSeq" id="WP_301159583.1">
    <property type="nucleotide sequence ID" value="NZ_JAUHQB010000001.1"/>
</dbReference>
<dbReference type="AlphaFoldDB" id="A0AB35MFE8"/>
<dbReference type="InterPro" id="IPR050740">
    <property type="entry name" value="Aldehyde_DH_Superfamily"/>
</dbReference>
<dbReference type="InterPro" id="IPR016162">
    <property type="entry name" value="Ald_DH_N"/>
</dbReference>
<dbReference type="PANTHER" id="PTHR43353">
    <property type="entry name" value="SUCCINATE-SEMIALDEHYDE DEHYDROGENASE, MITOCHONDRIAL"/>
    <property type="match status" value="1"/>
</dbReference>
<dbReference type="InterPro" id="IPR016163">
    <property type="entry name" value="Ald_DH_C"/>
</dbReference>
<gene>
    <name evidence="3" type="ORF">QQ002_02765</name>
</gene>
<dbReference type="GO" id="GO:0036243">
    <property type="term" value="F:succinate-semialdehyde dehydrogenase (NADP+) activity"/>
    <property type="evidence" value="ECO:0007669"/>
    <property type="project" value="UniProtKB-EC"/>
</dbReference>
<dbReference type="GO" id="GO:0004777">
    <property type="term" value="F:succinate-semialdehyde dehydrogenase (NAD+) activity"/>
    <property type="evidence" value="ECO:0007669"/>
    <property type="project" value="TreeGrafter"/>
</dbReference>
<evidence type="ECO:0000256" key="1">
    <source>
        <dbReference type="ARBA" id="ARBA00023002"/>
    </source>
</evidence>